<dbReference type="Proteomes" id="UP000184212">
    <property type="component" value="Unassembled WGS sequence"/>
</dbReference>
<dbReference type="PANTHER" id="PTHR47470">
    <property type="entry name" value="CHOLESTEROL OXIDASE"/>
    <property type="match status" value="1"/>
</dbReference>
<proteinExistence type="inferred from homology"/>
<dbReference type="EMBL" id="FQWQ01000001">
    <property type="protein sequence ID" value="SHG97028.1"/>
    <property type="molecule type" value="Genomic_DNA"/>
</dbReference>
<dbReference type="STRING" id="947013.SAMN04488109_2686"/>
<organism evidence="6 7">
    <name type="scientific">Chryseolinea serpens</name>
    <dbReference type="NCBI Taxonomy" id="947013"/>
    <lineage>
        <taxon>Bacteria</taxon>
        <taxon>Pseudomonadati</taxon>
        <taxon>Bacteroidota</taxon>
        <taxon>Cytophagia</taxon>
        <taxon>Cytophagales</taxon>
        <taxon>Fulvivirgaceae</taxon>
        <taxon>Chryseolinea</taxon>
    </lineage>
</organism>
<comment type="cofactor">
    <cofactor evidence="1">
        <name>FAD</name>
        <dbReference type="ChEBI" id="CHEBI:57692"/>
    </cofactor>
</comment>
<dbReference type="OrthoDB" id="9787779at2"/>
<keyword evidence="4" id="KW-0274">FAD</keyword>
<dbReference type="PANTHER" id="PTHR47470:SF1">
    <property type="entry name" value="FAD-DEPENDENT OXIDOREDUCTASE 2 FAD BINDING DOMAIN-CONTAINING PROTEIN"/>
    <property type="match status" value="1"/>
</dbReference>
<evidence type="ECO:0000313" key="7">
    <source>
        <dbReference type="Proteomes" id="UP000184212"/>
    </source>
</evidence>
<keyword evidence="7" id="KW-1185">Reference proteome</keyword>
<gene>
    <name evidence="6" type="ORF">SAMN04488109_2686</name>
</gene>
<dbReference type="Gene3D" id="3.40.50.1820">
    <property type="entry name" value="alpha/beta hydrolase"/>
    <property type="match status" value="1"/>
</dbReference>
<dbReference type="GO" id="GO:0016491">
    <property type="term" value="F:oxidoreductase activity"/>
    <property type="evidence" value="ECO:0007669"/>
    <property type="project" value="UniProtKB-KW"/>
</dbReference>
<protein>
    <recommendedName>
        <fullName evidence="8">Alpha/beta hydrolase family protein</fullName>
    </recommendedName>
</protein>
<reference evidence="6 7" key="1">
    <citation type="submission" date="2016-11" db="EMBL/GenBank/DDBJ databases">
        <authorList>
            <person name="Jaros S."/>
            <person name="Januszkiewicz K."/>
            <person name="Wedrychowicz H."/>
        </authorList>
    </citation>
    <scope>NUCLEOTIDE SEQUENCE [LARGE SCALE GENOMIC DNA]</scope>
    <source>
        <strain evidence="6 7">DSM 24574</strain>
    </source>
</reference>
<keyword evidence="3" id="KW-0285">Flavoprotein</keyword>
<evidence type="ECO:0000256" key="1">
    <source>
        <dbReference type="ARBA" id="ARBA00001974"/>
    </source>
</evidence>
<keyword evidence="5" id="KW-0560">Oxidoreductase</keyword>
<comment type="similarity">
    <text evidence="2">Belongs to the GMC oxidoreductase family.</text>
</comment>
<evidence type="ECO:0000256" key="3">
    <source>
        <dbReference type="ARBA" id="ARBA00022630"/>
    </source>
</evidence>
<dbReference type="InterPro" id="IPR052542">
    <property type="entry name" value="Cholesterol_Oxidase"/>
</dbReference>
<accession>A0A1M5P5J6</accession>
<evidence type="ECO:0008006" key="8">
    <source>
        <dbReference type="Google" id="ProtNLM"/>
    </source>
</evidence>
<dbReference type="RefSeq" id="WP_073134386.1">
    <property type="nucleotide sequence ID" value="NZ_FQWQ01000001.1"/>
</dbReference>
<dbReference type="SUPFAM" id="SSF53474">
    <property type="entry name" value="alpha/beta-Hydrolases"/>
    <property type="match status" value="1"/>
</dbReference>
<evidence type="ECO:0000313" key="6">
    <source>
        <dbReference type="EMBL" id="SHG97028.1"/>
    </source>
</evidence>
<evidence type="ECO:0000256" key="2">
    <source>
        <dbReference type="ARBA" id="ARBA00010790"/>
    </source>
</evidence>
<name>A0A1M5P5J6_9BACT</name>
<evidence type="ECO:0000256" key="5">
    <source>
        <dbReference type="ARBA" id="ARBA00023002"/>
    </source>
</evidence>
<sequence length="339" mass="38295">MNQFERIAFQASDGHACDLLRLRRDTPATKTPVLLVHGAGVRANIFNPPTKKNIVTMLAENGYDVWLENWRASIDLPPNEWDLDQVALNDHPAAVKKIVGVTGAKNIKAIIHCQGSTSFMISASLGLLPEVDLIISNAVSLHPVVPRYSRVKLKVFVPVVKLLFKYLNPQWGLSAPTWREKMLRWIVKGTHFEDDTLVGKFVSFTYGAGFPALWQMENIDAATRDWIQQEFAAVPLTFFDHMKKCVANGALVPFHADNRLPSDYVSGFKSTARIVLFAGELNHCFKAESQQRTFEHFDRLKPKYHGLYILKGYSHLDVFLGKNAHEDVFPLMLKELNNP</sequence>
<evidence type="ECO:0000256" key="4">
    <source>
        <dbReference type="ARBA" id="ARBA00022827"/>
    </source>
</evidence>
<dbReference type="InterPro" id="IPR029058">
    <property type="entry name" value="AB_hydrolase_fold"/>
</dbReference>
<dbReference type="AlphaFoldDB" id="A0A1M5P5J6"/>